<evidence type="ECO:0000256" key="1">
    <source>
        <dbReference type="SAM" id="MobiDB-lite"/>
    </source>
</evidence>
<organism evidence="2 3">
    <name type="scientific">Microbacterium resistens</name>
    <dbReference type="NCBI Taxonomy" id="156977"/>
    <lineage>
        <taxon>Bacteria</taxon>
        <taxon>Bacillati</taxon>
        <taxon>Actinomycetota</taxon>
        <taxon>Actinomycetes</taxon>
        <taxon>Micrococcales</taxon>
        <taxon>Microbacteriaceae</taxon>
        <taxon>Microbacterium</taxon>
    </lineage>
</organism>
<feature type="compositionally biased region" description="Basic and acidic residues" evidence="1">
    <location>
        <begin position="28"/>
        <end position="57"/>
    </location>
</feature>
<evidence type="ECO:0000313" key="3">
    <source>
        <dbReference type="Proteomes" id="UP001259347"/>
    </source>
</evidence>
<sequence>MPRCRVPKTVLEQRIGNRNRDTNPQNRDTARQNRDTEPVRDRRAGRGRTGPDGDGARSGRGGQPTGTSDPGTSLRARYTGIPRAVAIATS</sequence>
<gene>
    <name evidence="2" type="ORF">J2Y69_001370</name>
</gene>
<dbReference type="Proteomes" id="UP001259347">
    <property type="component" value="Unassembled WGS sequence"/>
</dbReference>
<reference evidence="2 3" key="1">
    <citation type="submission" date="2023-07" db="EMBL/GenBank/DDBJ databases">
        <title>Sorghum-associated microbial communities from plants grown in Nebraska, USA.</title>
        <authorList>
            <person name="Schachtman D."/>
        </authorList>
    </citation>
    <scope>NUCLEOTIDE SEQUENCE [LARGE SCALE GENOMIC DNA]</scope>
    <source>
        <strain evidence="2 3">2980</strain>
    </source>
</reference>
<name>A0ABU1SAY5_9MICO</name>
<dbReference type="EMBL" id="JAVDUM010000005">
    <property type="protein sequence ID" value="MDR6866771.1"/>
    <property type="molecule type" value="Genomic_DNA"/>
</dbReference>
<evidence type="ECO:0000313" key="2">
    <source>
        <dbReference type="EMBL" id="MDR6866771.1"/>
    </source>
</evidence>
<accession>A0ABU1SAY5</accession>
<feature type="region of interest" description="Disordered" evidence="1">
    <location>
        <begin position="1"/>
        <end position="90"/>
    </location>
</feature>
<comment type="caution">
    <text evidence="2">The sequence shown here is derived from an EMBL/GenBank/DDBJ whole genome shotgun (WGS) entry which is preliminary data.</text>
</comment>
<keyword evidence="3" id="KW-1185">Reference proteome</keyword>
<protein>
    <submittedName>
        <fullName evidence="2">Uncharacterized protein</fullName>
    </submittedName>
</protein>
<proteinExistence type="predicted"/>